<dbReference type="FunFam" id="3.40.50.2300:FF:000101">
    <property type="entry name" value="Guanylate cyclase"/>
    <property type="match status" value="1"/>
</dbReference>
<evidence type="ECO:0000256" key="11">
    <source>
        <dbReference type="ARBA" id="ARBA00023170"/>
    </source>
</evidence>
<sequence length="1164" mass="129797">MAPRLRLLLLLPAALLVPVPAPAPVAGGGRRAATPDGAVANLTVAVVLPERNVSYAWAWPRVGPALSLALEALERGEPPLLPRPFSVRVEFMSSELEGACSEYVAPLNAVDLKLYHDPDVLFGPGCVYPAASVGRFASHWRLPLITGGAVAAGFSRKREHYSTTVRTGPSAPKLGAFVSHLHAHFNWSARAVLLYVDRKTDDRPYYFTVEGVYQELQDGSNLTVRHHIYSPDEGGPDTAVHFIKANGRVVYLCGPPEMLRQIMQLAQRENLTNGDYVFFYLDVFGESLRGDSARDPFKPWQQSPGQDSGLRKAFQVSCARLPGNGDRDLPSLAPVHEAGCCARLQMVLVITYYEPQNPEYQHFQTQLILRAKQKFGVQLNYSLMNLVAGCFYDGMLLYAMVLNETLREGGSKKNATHIIEKMRDRKFQGVTGLVSMDSNNDRDTDFNLWAMGDLESGQYEVVGHYSGVEKQIHWLGRPIPWVKGAPPLDNPPCVFDVDDPSCDKTPLSMLAIVALGTGLTFVMFGISSFLIFRKLMLEKELASMLWRIRWDELQFGSPERYHKAAGSRLTLSLRGSSYGSLMTTHGKYQIFANTGHFKVSAAGCRHLPPLPKSAQRALTSSPSLAPQGNVVAIKHINKKRIELTRQVLFELKHMRDIQFNHLTRFIGACIDPPNICIVTEYCPRGSLQDVLENESINLDWMFRYSLINDIVKGMAFLHNSIIGHHGSLKSSNCVVDSRFVLKITDYGLASFRSPCDGEDTHALYASECPPPGTGGPEGQDGPASPPHGLVPPEKLWTAPELLQKGRLPTPGMQKADVYSFGIIVQEVALRNGPFYIEGMDLSPKEIVQKVRNSQKPFFRPSIDIGVHSEELAVLMERCWAQEPAERPDFSQIKIFIRRFNKWVAGEWGREGSTSILDNLLSRMEQYANNLEKLVEERTQAYLEEKRKAENLLYQILPHSVAEQLKRGETVRAEAFDSVTIYFSDIVGFTALSAESTPMQVVTLLNDLYTCFDAIIDNFDVYKVETIGDAYMVVSGLPVRNGKLHAREIVRMALALLEAVKTFKIRHRPNDQLRLRIGIHTGPVCAGVVGLKMPRYCLFGDTVNTASRMESNGQALKIHVSSTTKEVLDEFGCFELELRGDVEMKGKGKMRTYWLLGERKDPKVI</sequence>
<dbReference type="PROSITE" id="PS00458">
    <property type="entry name" value="ANF_RECEPTORS"/>
    <property type="match status" value="1"/>
</dbReference>
<dbReference type="SMART" id="SM00044">
    <property type="entry name" value="CYCc"/>
    <property type="match status" value="1"/>
</dbReference>
<dbReference type="InterPro" id="IPR050401">
    <property type="entry name" value="Cyclic_nucleotide_synthase"/>
</dbReference>
<evidence type="ECO:0000256" key="1">
    <source>
        <dbReference type="ARBA" id="ARBA00001436"/>
    </source>
</evidence>
<name>A0AAN7NQL9_MYCAM</name>
<evidence type="ECO:0000259" key="21">
    <source>
        <dbReference type="PROSITE" id="PS50011"/>
    </source>
</evidence>
<evidence type="ECO:0000256" key="12">
    <source>
        <dbReference type="ARBA" id="ARBA00023180"/>
    </source>
</evidence>
<dbReference type="PANTHER" id="PTHR11920">
    <property type="entry name" value="GUANYLYL CYCLASE"/>
    <property type="match status" value="1"/>
</dbReference>
<evidence type="ECO:0000313" key="23">
    <source>
        <dbReference type="EMBL" id="KAK4816141.1"/>
    </source>
</evidence>
<keyword evidence="24" id="KW-1185">Reference proteome</keyword>
<dbReference type="EMBL" id="JAUNZN010000009">
    <property type="protein sequence ID" value="KAK4816141.1"/>
    <property type="molecule type" value="Genomic_DNA"/>
</dbReference>
<evidence type="ECO:0000256" key="18">
    <source>
        <dbReference type="SAM" id="MobiDB-lite"/>
    </source>
</evidence>
<organism evidence="23 24">
    <name type="scientific">Mycteria americana</name>
    <name type="common">Wood stork</name>
    <dbReference type="NCBI Taxonomy" id="33587"/>
    <lineage>
        <taxon>Eukaryota</taxon>
        <taxon>Metazoa</taxon>
        <taxon>Chordata</taxon>
        <taxon>Craniata</taxon>
        <taxon>Vertebrata</taxon>
        <taxon>Euteleostomi</taxon>
        <taxon>Archelosauria</taxon>
        <taxon>Archosauria</taxon>
        <taxon>Dinosauria</taxon>
        <taxon>Saurischia</taxon>
        <taxon>Theropoda</taxon>
        <taxon>Coelurosauria</taxon>
        <taxon>Aves</taxon>
        <taxon>Neognathae</taxon>
        <taxon>Neoaves</taxon>
        <taxon>Aequornithes</taxon>
        <taxon>Ciconiiformes</taxon>
        <taxon>Ciconiidae</taxon>
        <taxon>Mycteria</taxon>
    </lineage>
</organism>
<accession>A0AAN7NQL9</accession>
<feature type="region of interest" description="Disordered" evidence="18">
    <location>
        <begin position="762"/>
        <end position="790"/>
    </location>
</feature>
<comment type="caution">
    <text evidence="23">The sequence shown here is derived from an EMBL/GenBank/DDBJ whole genome shotgun (WGS) entry which is preliminary data.</text>
</comment>
<dbReference type="FunFam" id="3.30.200.20:FF:001106">
    <property type="entry name" value="Guanylate cyclase"/>
    <property type="match status" value="1"/>
</dbReference>
<dbReference type="Gene3D" id="3.30.70.1230">
    <property type="entry name" value="Nucleotide cyclase"/>
    <property type="match status" value="1"/>
</dbReference>
<dbReference type="InterPro" id="IPR029787">
    <property type="entry name" value="Nucleotide_cyclase"/>
</dbReference>
<dbReference type="CDD" id="cd14042">
    <property type="entry name" value="PK_GC-A_B"/>
    <property type="match status" value="1"/>
</dbReference>
<comment type="similarity">
    <text evidence="15">Belongs to the adenylyl cyclase class-4/guanylyl cyclase family.</text>
</comment>
<dbReference type="InterPro" id="IPR011009">
    <property type="entry name" value="Kinase-like_dom_sf"/>
</dbReference>
<evidence type="ECO:0000256" key="6">
    <source>
        <dbReference type="ARBA" id="ARBA00022729"/>
    </source>
</evidence>
<dbReference type="PROSITE" id="PS50011">
    <property type="entry name" value="PROTEIN_KINASE_DOM"/>
    <property type="match status" value="1"/>
</dbReference>
<keyword evidence="11" id="KW-0675">Receptor</keyword>
<dbReference type="InterPro" id="IPR001054">
    <property type="entry name" value="A/G_cyclase"/>
</dbReference>
<keyword evidence="5 19" id="KW-0812">Transmembrane</keyword>
<keyword evidence="7" id="KW-0547">Nucleotide-binding</keyword>
<evidence type="ECO:0000256" key="10">
    <source>
        <dbReference type="ARBA" id="ARBA00023136"/>
    </source>
</evidence>
<dbReference type="CDD" id="cd07302">
    <property type="entry name" value="CHD"/>
    <property type="match status" value="1"/>
</dbReference>
<keyword evidence="10 19" id="KW-0472">Membrane</keyword>
<feature type="transmembrane region" description="Helical" evidence="19">
    <location>
        <begin position="509"/>
        <end position="532"/>
    </location>
</feature>
<dbReference type="Pfam" id="PF01094">
    <property type="entry name" value="ANF_receptor"/>
    <property type="match status" value="1"/>
</dbReference>
<dbReference type="AlphaFoldDB" id="A0AAN7NQL9"/>
<dbReference type="InterPro" id="IPR018297">
    <property type="entry name" value="A/G_cyclase_CS"/>
</dbReference>
<feature type="domain" description="Protein kinase" evidence="21">
    <location>
        <begin position="567"/>
        <end position="903"/>
    </location>
</feature>
<keyword evidence="6 20" id="KW-0732">Signal</keyword>
<evidence type="ECO:0000256" key="4">
    <source>
        <dbReference type="ARBA" id="ARBA00022475"/>
    </source>
</evidence>
<dbReference type="Gene3D" id="6.10.250.780">
    <property type="match status" value="1"/>
</dbReference>
<evidence type="ECO:0000256" key="2">
    <source>
        <dbReference type="ARBA" id="ARBA00004251"/>
    </source>
</evidence>
<keyword evidence="14 16" id="KW-0141">cGMP biosynthesis</keyword>
<dbReference type="FunFam" id="3.40.50.2300:FF:000245">
    <property type="entry name" value="Guanylate cyclase"/>
    <property type="match status" value="1"/>
</dbReference>
<feature type="chain" id="PRO_5042838122" description="Guanylate cyclase" evidence="20">
    <location>
        <begin position="22"/>
        <end position="1164"/>
    </location>
</feature>
<proteinExistence type="inferred from homology"/>
<evidence type="ECO:0000259" key="22">
    <source>
        <dbReference type="PROSITE" id="PS50125"/>
    </source>
</evidence>
<evidence type="ECO:0000256" key="14">
    <source>
        <dbReference type="ARBA" id="ARBA00023293"/>
    </source>
</evidence>
<dbReference type="GO" id="GO:0005525">
    <property type="term" value="F:GTP binding"/>
    <property type="evidence" value="ECO:0007669"/>
    <property type="project" value="UniProtKB-KW"/>
</dbReference>
<dbReference type="GO" id="GO:0005886">
    <property type="term" value="C:plasma membrane"/>
    <property type="evidence" value="ECO:0007669"/>
    <property type="project" value="UniProtKB-SubCell"/>
</dbReference>
<dbReference type="GO" id="GO:0004016">
    <property type="term" value="F:adenylate cyclase activity"/>
    <property type="evidence" value="ECO:0007669"/>
    <property type="project" value="TreeGrafter"/>
</dbReference>
<keyword evidence="12" id="KW-0325">Glycoprotein</keyword>
<dbReference type="EC" id="4.6.1.2" evidence="3 16"/>
<evidence type="ECO:0000256" key="15">
    <source>
        <dbReference type="RuleBase" id="RU000405"/>
    </source>
</evidence>
<dbReference type="GO" id="GO:0016941">
    <property type="term" value="F:natriuretic peptide receptor activity"/>
    <property type="evidence" value="ECO:0007669"/>
    <property type="project" value="TreeGrafter"/>
</dbReference>
<dbReference type="GO" id="GO:0005524">
    <property type="term" value="F:ATP binding"/>
    <property type="evidence" value="ECO:0007669"/>
    <property type="project" value="InterPro"/>
</dbReference>
<dbReference type="GO" id="GO:0004672">
    <property type="term" value="F:protein kinase activity"/>
    <property type="evidence" value="ECO:0007669"/>
    <property type="project" value="InterPro"/>
</dbReference>
<evidence type="ECO:0000256" key="8">
    <source>
        <dbReference type="ARBA" id="ARBA00022989"/>
    </source>
</evidence>
<feature type="coiled-coil region" evidence="17">
    <location>
        <begin position="916"/>
        <end position="943"/>
    </location>
</feature>
<dbReference type="SUPFAM" id="SSF56112">
    <property type="entry name" value="Protein kinase-like (PK-like)"/>
    <property type="match status" value="1"/>
</dbReference>
<keyword evidence="13 15" id="KW-0456">Lyase</keyword>
<dbReference type="GO" id="GO:0004383">
    <property type="term" value="F:guanylate cyclase activity"/>
    <property type="evidence" value="ECO:0007669"/>
    <property type="project" value="UniProtKB-EC"/>
</dbReference>
<evidence type="ECO:0000256" key="19">
    <source>
        <dbReference type="SAM" id="Phobius"/>
    </source>
</evidence>
<evidence type="ECO:0000256" key="20">
    <source>
        <dbReference type="SAM" id="SignalP"/>
    </source>
</evidence>
<protein>
    <recommendedName>
        <fullName evidence="3 16">Guanylate cyclase</fullName>
        <ecNumber evidence="3 16">4.6.1.2</ecNumber>
    </recommendedName>
</protein>
<dbReference type="GO" id="GO:0017046">
    <property type="term" value="F:peptide hormone binding"/>
    <property type="evidence" value="ECO:0007669"/>
    <property type="project" value="TreeGrafter"/>
</dbReference>
<dbReference type="InterPro" id="IPR001170">
    <property type="entry name" value="ANPR/GUC"/>
</dbReference>
<dbReference type="Pfam" id="PF00211">
    <property type="entry name" value="Guanylate_cyc"/>
    <property type="match status" value="1"/>
</dbReference>
<evidence type="ECO:0000313" key="24">
    <source>
        <dbReference type="Proteomes" id="UP001333110"/>
    </source>
</evidence>
<dbReference type="PROSITE" id="PS00452">
    <property type="entry name" value="GUANYLATE_CYCLASE_1"/>
    <property type="match status" value="1"/>
</dbReference>
<evidence type="ECO:0000256" key="16">
    <source>
        <dbReference type="RuleBase" id="RU003431"/>
    </source>
</evidence>
<comment type="catalytic activity">
    <reaction evidence="1 16">
        <text>GTP = 3',5'-cyclic GMP + diphosphate</text>
        <dbReference type="Rhea" id="RHEA:13665"/>
        <dbReference type="ChEBI" id="CHEBI:33019"/>
        <dbReference type="ChEBI" id="CHEBI:37565"/>
        <dbReference type="ChEBI" id="CHEBI:57746"/>
        <dbReference type="EC" id="4.6.1.2"/>
    </reaction>
</comment>
<dbReference type="InterPro" id="IPR001245">
    <property type="entry name" value="Ser-Thr/Tyr_kinase_cat_dom"/>
</dbReference>
<dbReference type="InterPro" id="IPR001828">
    <property type="entry name" value="ANF_lig-bd_rcpt"/>
</dbReference>
<dbReference type="Proteomes" id="UP001333110">
    <property type="component" value="Unassembled WGS sequence"/>
</dbReference>
<dbReference type="Gene3D" id="3.40.50.2300">
    <property type="match status" value="2"/>
</dbReference>
<dbReference type="PROSITE" id="PS50125">
    <property type="entry name" value="GUANYLATE_CYCLASE_2"/>
    <property type="match status" value="1"/>
</dbReference>
<evidence type="ECO:0000256" key="5">
    <source>
        <dbReference type="ARBA" id="ARBA00022692"/>
    </source>
</evidence>
<dbReference type="GO" id="GO:0007168">
    <property type="term" value="P:receptor guanylyl cyclase signaling pathway"/>
    <property type="evidence" value="ECO:0007669"/>
    <property type="project" value="TreeGrafter"/>
</dbReference>
<comment type="subcellular location">
    <subcellularLocation>
        <location evidence="2">Cell membrane</location>
        <topology evidence="2">Single-pass type I membrane protein</topology>
    </subcellularLocation>
</comment>
<feature type="domain" description="Guanylate cyclase" evidence="22">
    <location>
        <begin position="979"/>
        <end position="1109"/>
    </location>
</feature>
<dbReference type="GO" id="GO:0035556">
    <property type="term" value="P:intracellular signal transduction"/>
    <property type="evidence" value="ECO:0007669"/>
    <property type="project" value="InterPro"/>
</dbReference>
<evidence type="ECO:0000256" key="3">
    <source>
        <dbReference type="ARBA" id="ARBA00012202"/>
    </source>
</evidence>
<keyword evidence="17" id="KW-0175">Coiled coil</keyword>
<dbReference type="FunFam" id="3.30.70.1230:FF:000004">
    <property type="entry name" value="Guanylate cyclase"/>
    <property type="match status" value="1"/>
</dbReference>
<feature type="signal peptide" evidence="20">
    <location>
        <begin position="1"/>
        <end position="21"/>
    </location>
</feature>
<evidence type="ECO:0000256" key="17">
    <source>
        <dbReference type="SAM" id="Coils"/>
    </source>
</evidence>
<dbReference type="Gene3D" id="1.10.510.10">
    <property type="entry name" value="Transferase(Phosphotransferase) domain 1"/>
    <property type="match status" value="1"/>
</dbReference>
<evidence type="ECO:0000256" key="9">
    <source>
        <dbReference type="ARBA" id="ARBA00023134"/>
    </source>
</evidence>
<dbReference type="SUPFAM" id="SSF53822">
    <property type="entry name" value="Periplasmic binding protein-like I"/>
    <property type="match status" value="1"/>
</dbReference>
<dbReference type="PRINTS" id="PR00255">
    <property type="entry name" value="NATPEPTIDER"/>
</dbReference>
<dbReference type="InterPro" id="IPR000719">
    <property type="entry name" value="Prot_kinase_dom"/>
</dbReference>
<keyword evidence="9" id="KW-0342">GTP-binding</keyword>
<keyword evidence="8 19" id="KW-1133">Transmembrane helix</keyword>
<gene>
    <name evidence="23" type="ORF">QYF61_011523</name>
</gene>
<dbReference type="InterPro" id="IPR028082">
    <property type="entry name" value="Peripla_BP_I"/>
</dbReference>
<dbReference type="Pfam" id="PF07714">
    <property type="entry name" value="PK_Tyr_Ser-Thr"/>
    <property type="match status" value="2"/>
</dbReference>
<evidence type="ECO:0000256" key="7">
    <source>
        <dbReference type="ARBA" id="ARBA00022741"/>
    </source>
</evidence>
<reference evidence="23 24" key="1">
    <citation type="journal article" date="2023" name="J. Hered.">
        <title>Chromosome-level genome of the wood stork (Mycteria americana) provides insight into avian chromosome evolution.</title>
        <authorList>
            <person name="Flamio R. Jr."/>
            <person name="Ramstad K.M."/>
        </authorList>
    </citation>
    <scope>NUCLEOTIDE SEQUENCE [LARGE SCALE GENOMIC DNA]</scope>
    <source>
        <strain evidence="23">JAX WOST 10</strain>
    </source>
</reference>
<keyword evidence="4" id="KW-1003">Cell membrane</keyword>
<evidence type="ECO:0000256" key="13">
    <source>
        <dbReference type="ARBA" id="ARBA00023239"/>
    </source>
</evidence>
<dbReference type="SUPFAM" id="SSF55073">
    <property type="entry name" value="Nucleotide cyclase"/>
    <property type="match status" value="1"/>
</dbReference>
<dbReference type="PANTHER" id="PTHR11920:SF494">
    <property type="entry name" value="ATRIAL NATRIURETIC PEPTIDE RECEPTOR 2"/>
    <property type="match status" value="1"/>
</dbReference>